<comment type="similarity">
    <text evidence="1 6">Belongs to the peptidase S14 family.</text>
</comment>
<evidence type="ECO:0000256" key="5">
    <source>
        <dbReference type="ARBA" id="ARBA00022825"/>
    </source>
</evidence>
<sequence length="253" mass="27415">MTMKINVKGPIISNNDKWIYDMLGMDSTAPKDVLDNLPEDGTDVEVDINSGGGLVDSGNEIYTALKAYTGKVTVNIVGMAASAASLIAMAGNPTRISPVGQIMIHNVAGGWVGDYRDQAKLSEILKQSSEAIANAYQLKTGLSMEDLQEKMDYETYLNADQAKELGFVDEIMFEDQVQLVADGGSGLLPKTAVDKIKELISDNAKIAMDQANNTLQASEETSNTVALVKRVNELENLIKKKDSEQPTFKPFAF</sequence>
<evidence type="ECO:0000313" key="8">
    <source>
        <dbReference type="Proteomes" id="UP001302696"/>
    </source>
</evidence>
<keyword evidence="2" id="KW-0963">Cytoplasm</keyword>
<evidence type="ECO:0000256" key="6">
    <source>
        <dbReference type="RuleBase" id="RU003567"/>
    </source>
</evidence>
<proteinExistence type="inferred from homology"/>
<dbReference type="InterPro" id="IPR023562">
    <property type="entry name" value="ClpP/TepA"/>
</dbReference>
<evidence type="ECO:0000313" key="7">
    <source>
        <dbReference type="EMBL" id="WPC22622.1"/>
    </source>
</evidence>
<dbReference type="Proteomes" id="UP001302696">
    <property type="component" value="Chromosome"/>
</dbReference>
<protein>
    <recommendedName>
        <fullName evidence="6">ATP-dependent Clp protease proteolytic subunit</fullName>
    </recommendedName>
</protein>
<keyword evidence="5" id="KW-0720">Serine protease</keyword>
<dbReference type="Pfam" id="PF00574">
    <property type="entry name" value="CLP_protease"/>
    <property type="match status" value="1"/>
</dbReference>
<keyword evidence="8" id="KW-1185">Reference proteome</keyword>
<dbReference type="NCBIfam" id="NF045542">
    <property type="entry name" value="Clp_rel_HeadMat"/>
    <property type="match status" value="1"/>
</dbReference>
<dbReference type="SUPFAM" id="SSF52096">
    <property type="entry name" value="ClpP/crotonase"/>
    <property type="match status" value="1"/>
</dbReference>
<evidence type="ECO:0000256" key="4">
    <source>
        <dbReference type="ARBA" id="ARBA00022801"/>
    </source>
</evidence>
<dbReference type="GO" id="GO:0008233">
    <property type="term" value="F:peptidase activity"/>
    <property type="evidence" value="ECO:0007669"/>
    <property type="project" value="UniProtKB-KW"/>
</dbReference>
<dbReference type="CDD" id="cd07016">
    <property type="entry name" value="S14_ClpP_1"/>
    <property type="match status" value="1"/>
</dbReference>
<gene>
    <name evidence="7" type="ORF">N6G96_06030</name>
</gene>
<dbReference type="GO" id="GO:0006508">
    <property type="term" value="P:proteolysis"/>
    <property type="evidence" value="ECO:0007669"/>
    <property type="project" value="UniProtKB-KW"/>
</dbReference>
<dbReference type="InterPro" id="IPR029045">
    <property type="entry name" value="ClpP/crotonase-like_dom_sf"/>
</dbReference>
<dbReference type="PANTHER" id="PTHR10381">
    <property type="entry name" value="ATP-DEPENDENT CLP PROTEASE PROTEOLYTIC SUBUNIT"/>
    <property type="match status" value="1"/>
</dbReference>
<name>A0ABZ0Q912_9LACO</name>
<organism evidence="7 8">
    <name type="scientific">Pediococcus inopinatus</name>
    <dbReference type="NCBI Taxonomy" id="114090"/>
    <lineage>
        <taxon>Bacteria</taxon>
        <taxon>Bacillati</taxon>
        <taxon>Bacillota</taxon>
        <taxon>Bacilli</taxon>
        <taxon>Lactobacillales</taxon>
        <taxon>Lactobacillaceae</taxon>
        <taxon>Pediococcus</taxon>
    </lineage>
</organism>
<dbReference type="InterPro" id="IPR001907">
    <property type="entry name" value="ClpP"/>
</dbReference>
<keyword evidence="4" id="KW-0378">Hydrolase</keyword>
<evidence type="ECO:0000256" key="3">
    <source>
        <dbReference type="ARBA" id="ARBA00022670"/>
    </source>
</evidence>
<accession>A0ABZ0Q912</accession>
<dbReference type="PRINTS" id="PR00127">
    <property type="entry name" value="CLPPROTEASEP"/>
</dbReference>
<dbReference type="PANTHER" id="PTHR10381:SF70">
    <property type="entry name" value="ATP-DEPENDENT CLP PROTEASE PROTEOLYTIC SUBUNIT"/>
    <property type="match status" value="1"/>
</dbReference>
<dbReference type="EMBL" id="CP104778">
    <property type="protein sequence ID" value="WPC22622.1"/>
    <property type="molecule type" value="Genomic_DNA"/>
</dbReference>
<keyword evidence="3 7" id="KW-0645">Protease</keyword>
<evidence type="ECO:0000256" key="2">
    <source>
        <dbReference type="ARBA" id="ARBA00022490"/>
    </source>
</evidence>
<reference evidence="8" key="1">
    <citation type="submission" date="2024-06" db="EMBL/GenBank/DDBJ databases">
        <authorList>
            <person name="Chang H.C."/>
            <person name="Mun S.Y."/>
        </authorList>
    </citation>
    <scope>NUCLEOTIDE SEQUENCE [LARGE SCALE GENOMIC DNA]</scope>
    <source>
        <strain evidence="8">KT1</strain>
    </source>
</reference>
<dbReference type="Gene3D" id="3.90.226.10">
    <property type="entry name" value="2-enoyl-CoA Hydratase, Chain A, domain 1"/>
    <property type="match status" value="1"/>
</dbReference>
<evidence type="ECO:0000256" key="1">
    <source>
        <dbReference type="ARBA" id="ARBA00007039"/>
    </source>
</evidence>
<dbReference type="RefSeq" id="WP_323709136.1">
    <property type="nucleotide sequence ID" value="NZ_CP104778.1"/>
</dbReference>